<dbReference type="InterPro" id="IPR000999">
    <property type="entry name" value="RNase_III_dom"/>
</dbReference>
<keyword evidence="4" id="KW-0496">Mitochondrion</keyword>
<dbReference type="SUPFAM" id="SSF69065">
    <property type="entry name" value="RNase III domain-like"/>
    <property type="match status" value="1"/>
</dbReference>
<dbReference type="Proteomes" id="UP000646827">
    <property type="component" value="Unassembled WGS sequence"/>
</dbReference>
<comment type="subcellular location">
    <subcellularLocation>
        <location evidence="1">Mitochondrion</location>
    </subcellularLocation>
</comment>
<dbReference type="InterPro" id="IPR036389">
    <property type="entry name" value="RNase_III_sf"/>
</dbReference>
<dbReference type="SUPFAM" id="SSF54768">
    <property type="entry name" value="dsRNA-binding domain-like"/>
    <property type="match status" value="1"/>
</dbReference>
<dbReference type="InterPro" id="IPR014720">
    <property type="entry name" value="dsRBD_dom"/>
</dbReference>
<keyword evidence="5" id="KW-0687">Ribonucleoprotein</keyword>
<dbReference type="SMART" id="SM00358">
    <property type="entry name" value="DSRM"/>
    <property type="match status" value="1"/>
</dbReference>
<dbReference type="OrthoDB" id="67027at2759"/>
<evidence type="ECO:0000313" key="11">
    <source>
        <dbReference type="EMBL" id="KAG2218708.1"/>
    </source>
</evidence>
<dbReference type="SMART" id="SM00535">
    <property type="entry name" value="RIBOc"/>
    <property type="match status" value="1"/>
</dbReference>
<dbReference type="PANTHER" id="PTHR11207">
    <property type="entry name" value="RIBONUCLEASE III"/>
    <property type="match status" value="1"/>
</dbReference>
<dbReference type="CDD" id="cd19873">
    <property type="entry name" value="DSRM_MRPL3_like"/>
    <property type="match status" value="1"/>
</dbReference>
<dbReference type="GO" id="GO:0005739">
    <property type="term" value="C:mitochondrion"/>
    <property type="evidence" value="ECO:0007669"/>
    <property type="project" value="TreeGrafter"/>
</dbReference>
<evidence type="ECO:0000256" key="5">
    <source>
        <dbReference type="ARBA" id="ARBA00023274"/>
    </source>
</evidence>
<comment type="caution">
    <text evidence="11">The sequence shown here is derived from an EMBL/GenBank/DDBJ whole genome shotgun (WGS) entry which is preliminary data.</text>
</comment>
<keyword evidence="12" id="KW-1185">Reference proteome</keyword>
<feature type="domain" description="RNase III" evidence="10">
    <location>
        <begin position="32"/>
        <end position="147"/>
    </location>
</feature>
<evidence type="ECO:0000256" key="2">
    <source>
        <dbReference type="ARBA" id="ARBA00022884"/>
    </source>
</evidence>
<name>A0A8H7VJF7_9FUNG</name>
<dbReference type="Pfam" id="PF14622">
    <property type="entry name" value="Ribonucleas_3_3"/>
    <property type="match status" value="1"/>
</dbReference>
<dbReference type="PANTHER" id="PTHR11207:SF32">
    <property type="entry name" value="LARGE RIBOSOMAL SUBUNIT PROTEIN ML44"/>
    <property type="match status" value="1"/>
</dbReference>
<proteinExistence type="inferred from homology"/>
<dbReference type="GO" id="GO:0004525">
    <property type="term" value="F:ribonuclease III activity"/>
    <property type="evidence" value="ECO:0007669"/>
    <property type="project" value="InterPro"/>
</dbReference>
<feature type="non-terminal residue" evidence="11">
    <location>
        <position position="1"/>
    </location>
</feature>
<sequence length="274" mass="30273">TRVMAFHAKTPALNEQQELPPNVSTANNNSTLAAFGARLGIQSLNPSLLEQAVTHGDATNLTYLGKRVLGLYATEYLHTKYPSMHMSAFQQILKKYIGYKSLSHIGNQVGLQDVVRWNREEDKTLVHSSVLAECFNALVGAIYQEQGPEAAKKFVHAHILSRELDVRPFLKLENPKRYLSALLKKTNQERAVSRILSETGRLSSSPVFVVGVFSGENKLGEGFGSSLKMAEHRACQDALASYYGKEEKDFVLPSDADHVDNYKPPVLGSTEAIV</sequence>
<dbReference type="Gene3D" id="3.30.160.20">
    <property type="match status" value="1"/>
</dbReference>
<keyword evidence="3" id="KW-0689">Ribosomal protein</keyword>
<dbReference type="GO" id="GO:0003735">
    <property type="term" value="F:structural constituent of ribosome"/>
    <property type="evidence" value="ECO:0007669"/>
    <property type="project" value="TreeGrafter"/>
</dbReference>
<evidence type="ECO:0000256" key="6">
    <source>
        <dbReference type="ARBA" id="ARBA00024034"/>
    </source>
</evidence>
<evidence type="ECO:0000256" key="4">
    <source>
        <dbReference type="ARBA" id="ARBA00023128"/>
    </source>
</evidence>
<evidence type="ECO:0000256" key="7">
    <source>
        <dbReference type="ARBA" id="ARBA00035187"/>
    </source>
</evidence>
<feature type="domain" description="DRBM" evidence="9">
    <location>
        <begin position="174"/>
        <end position="244"/>
    </location>
</feature>
<comment type="similarity">
    <text evidence="6">Belongs to the ribonuclease III family. Mitochondrion-specific ribosomal protein mL44 subfamily.</text>
</comment>
<accession>A0A8H7VJF7</accession>
<dbReference type="InterPro" id="IPR044444">
    <property type="entry name" value="Ribosomal_mL44_DSRM_metazoa"/>
</dbReference>
<evidence type="ECO:0000313" key="12">
    <source>
        <dbReference type="Proteomes" id="UP000646827"/>
    </source>
</evidence>
<dbReference type="GO" id="GO:0003725">
    <property type="term" value="F:double-stranded RNA binding"/>
    <property type="evidence" value="ECO:0007669"/>
    <property type="project" value="InterPro"/>
</dbReference>
<dbReference type="GO" id="GO:0006396">
    <property type="term" value="P:RNA processing"/>
    <property type="evidence" value="ECO:0007669"/>
    <property type="project" value="InterPro"/>
</dbReference>
<dbReference type="CDD" id="cd00593">
    <property type="entry name" value="RIBOc"/>
    <property type="match status" value="1"/>
</dbReference>
<evidence type="ECO:0000256" key="8">
    <source>
        <dbReference type="PROSITE-ProRule" id="PRU00266"/>
    </source>
</evidence>
<keyword evidence="2 8" id="KW-0694">RNA-binding</keyword>
<reference evidence="11 12" key="1">
    <citation type="submission" date="2020-12" db="EMBL/GenBank/DDBJ databases">
        <title>Metabolic potential, ecology and presence of endohyphal bacteria is reflected in genomic diversity of Mucoromycotina.</title>
        <authorList>
            <person name="Muszewska A."/>
            <person name="Okrasinska A."/>
            <person name="Steczkiewicz K."/>
            <person name="Drgas O."/>
            <person name="Orlowska M."/>
            <person name="Perlinska-Lenart U."/>
            <person name="Aleksandrzak-Piekarczyk T."/>
            <person name="Szatraj K."/>
            <person name="Zielenkiewicz U."/>
            <person name="Pilsyk S."/>
            <person name="Malc E."/>
            <person name="Mieczkowski P."/>
            <person name="Kruszewska J.S."/>
            <person name="Biernat P."/>
            <person name="Pawlowska J."/>
        </authorList>
    </citation>
    <scope>NUCLEOTIDE SEQUENCE [LARGE SCALE GENOMIC DNA]</scope>
    <source>
        <strain evidence="11 12">CBS 142.35</strain>
    </source>
</reference>
<dbReference type="EMBL" id="JAEPRB010000214">
    <property type="protein sequence ID" value="KAG2218708.1"/>
    <property type="molecule type" value="Genomic_DNA"/>
</dbReference>
<dbReference type="Gene3D" id="1.10.1520.10">
    <property type="entry name" value="Ribonuclease III domain"/>
    <property type="match status" value="1"/>
</dbReference>
<organism evidence="11 12">
    <name type="scientific">Circinella minor</name>
    <dbReference type="NCBI Taxonomy" id="1195481"/>
    <lineage>
        <taxon>Eukaryota</taxon>
        <taxon>Fungi</taxon>
        <taxon>Fungi incertae sedis</taxon>
        <taxon>Mucoromycota</taxon>
        <taxon>Mucoromycotina</taxon>
        <taxon>Mucoromycetes</taxon>
        <taxon>Mucorales</taxon>
        <taxon>Lichtheimiaceae</taxon>
        <taxon>Circinella</taxon>
    </lineage>
</organism>
<evidence type="ECO:0000259" key="10">
    <source>
        <dbReference type="PROSITE" id="PS50142"/>
    </source>
</evidence>
<dbReference type="PROSITE" id="PS50142">
    <property type="entry name" value="RNASE_3_2"/>
    <property type="match status" value="1"/>
</dbReference>
<evidence type="ECO:0000259" key="9">
    <source>
        <dbReference type="PROSITE" id="PS50137"/>
    </source>
</evidence>
<dbReference type="PROSITE" id="PS50137">
    <property type="entry name" value="DS_RBD"/>
    <property type="match status" value="1"/>
</dbReference>
<dbReference type="Pfam" id="PF22892">
    <property type="entry name" value="DSRM_MRPL44"/>
    <property type="match status" value="1"/>
</dbReference>
<gene>
    <name evidence="11" type="ORF">INT45_002416</name>
</gene>
<dbReference type="InterPro" id="IPR044443">
    <property type="entry name" value="Ribosomal_mL44_DSRM_fung"/>
</dbReference>
<protein>
    <recommendedName>
        <fullName evidence="7">Large ribosomal subunit protein mL44</fullName>
    </recommendedName>
</protein>
<evidence type="ECO:0000256" key="3">
    <source>
        <dbReference type="ARBA" id="ARBA00022980"/>
    </source>
</evidence>
<dbReference type="AlphaFoldDB" id="A0A8H7VJF7"/>
<evidence type="ECO:0000256" key="1">
    <source>
        <dbReference type="ARBA" id="ARBA00004173"/>
    </source>
</evidence>